<keyword evidence="1" id="KW-0472">Membrane</keyword>
<feature type="non-terminal residue" evidence="3">
    <location>
        <position position="1"/>
    </location>
</feature>
<sequence length="245" mass="27801">GLDRLLPAYLERTYGQLDPVEPGERRSLETVVQQAEATRVLTSGWLGNSAKLHWLFLEPALEGDREQTFNLLQRYLDWALYSELRLKHSLSYGPSSQREMLGNSSAISLNADLDRESVDEAEDLLRKMIDQLRQNGLDPATFERIKQAAIAREAWTTQGNAALADYYWSALGDYADGRFADPTSKLRQVSLEDANQAMRQLFAEPGYLRIERSVFGYDSIYRVLAGIVGLILLAGFVWHKRRTSQ</sequence>
<evidence type="ECO:0000259" key="2">
    <source>
        <dbReference type="Pfam" id="PF05193"/>
    </source>
</evidence>
<dbReference type="InterPro" id="IPR007863">
    <property type="entry name" value="Peptidase_M16_C"/>
</dbReference>
<keyword evidence="4" id="KW-1185">Reference proteome</keyword>
<keyword evidence="1" id="KW-1133">Transmembrane helix</keyword>
<gene>
    <name evidence="3" type="ORF">G3O07_19735</name>
</gene>
<dbReference type="EMBL" id="JAAHBT010000256">
    <property type="protein sequence ID" value="NES11478.1"/>
    <property type="molecule type" value="Genomic_DNA"/>
</dbReference>
<dbReference type="Pfam" id="PF05193">
    <property type="entry name" value="Peptidase_M16_C"/>
    <property type="match status" value="1"/>
</dbReference>
<dbReference type="AlphaFoldDB" id="A0A6I5RVW7"/>
<feature type="transmembrane region" description="Helical" evidence="1">
    <location>
        <begin position="219"/>
        <end position="238"/>
    </location>
</feature>
<accession>A0A6I5RVW7</accession>
<dbReference type="Proteomes" id="UP000471751">
    <property type="component" value="Unassembled WGS sequence"/>
</dbReference>
<evidence type="ECO:0000313" key="3">
    <source>
        <dbReference type="EMBL" id="NES11478.1"/>
    </source>
</evidence>
<keyword evidence="1" id="KW-0812">Transmembrane</keyword>
<feature type="domain" description="Peptidase M16 C-terminal" evidence="2">
    <location>
        <begin position="8"/>
        <end position="148"/>
    </location>
</feature>
<dbReference type="InterPro" id="IPR011249">
    <property type="entry name" value="Metalloenz_LuxS/M16"/>
</dbReference>
<dbReference type="Gene3D" id="3.30.830.10">
    <property type="entry name" value="Metalloenzyme, LuxS/M16 peptidase-like"/>
    <property type="match status" value="1"/>
</dbReference>
<dbReference type="SUPFAM" id="SSF63411">
    <property type="entry name" value="LuxS/MPP-like metallohydrolase"/>
    <property type="match status" value="1"/>
</dbReference>
<organism evidence="3 4">
    <name type="scientific">Pseudomonas laurentiana</name>
    <dbReference type="NCBI Taxonomy" id="2364649"/>
    <lineage>
        <taxon>Bacteria</taxon>
        <taxon>Pseudomonadati</taxon>
        <taxon>Pseudomonadota</taxon>
        <taxon>Gammaproteobacteria</taxon>
        <taxon>Pseudomonadales</taxon>
        <taxon>Pseudomonadaceae</taxon>
        <taxon>Pseudomonas</taxon>
    </lineage>
</organism>
<proteinExistence type="predicted"/>
<protein>
    <submittedName>
        <fullName evidence="3">Insulinase family protein</fullName>
    </submittedName>
</protein>
<evidence type="ECO:0000313" key="4">
    <source>
        <dbReference type="Proteomes" id="UP000471751"/>
    </source>
</evidence>
<reference evidence="3 4" key="1">
    <citation type="submission" date="2020-02" db="EMBL/GenBank/DDBJ databases">
        <title>Broccoli isolated Pseudomonas sp.</title>
        <authorList>
            <person name="Fujikawa T."/>
            <person name="Sawada H."/>
        </authorList>
    </citation>
    <scope>NUCLEOTIDE SEQUENCE [LARGE SCALE GENOMIC DNA]</scope>
    <source>
        <strain evidence="3 4">JCM 32154</strain>
    </source>
</reference>
<dbReference type="GO" id="GO:0046872">
    <property type="term" value="F:metal ion binding"/>
    <property type="evidence" value="ECO:0007669"/>
    <property type="project" value="InterPro"/>
</dbReference>
<comment type="caution">
    <text evidence="3">The sequence shown here is derived from an EMBL/GenBank/DDBJ whole genome shotgun (WGS) entry which is preliminary data.</text>
</comment>
<evidence type="ECO:0000256" key="1">
    <source>
        <dbReference type="SAM" id="Phobius"/>
    </source>
</evidence>
<name>A0A6I5RVW7_9PSED</name>